<evidence type="ECO:0000313" key="10">
    <source>
        <dbReference type="EMBL" id="RVW37242.1"/>
    </source>
</evidence>
<dbReference type="AlphaFoldDB" id="A0A438DP76"/>
<reference evidence="10 11" key="1">
    <citation type="journal article" date="2018" name="PLoS Genet.">
        <title>Population sequencing reveals clonal diversity and ancestral inbreeding in the grapevine cultivar Chardonnay.</title>
        <authorList>
            <person name="Roach M.J."/>
            <person name="Johnson D.L."/>
            <person name="Bohlmann J."/>
            <person name="van Vuuren H.J."/>
            <person name="Jones S.J."/>
            <person name="Pretorius I.S."/>
            <person name="Schmidt S.A."/>
            <person name="Borneman A.R."/>
        </authorList>
    </citation>
    <scope>NUCLEOTIDE SEQUENCE [LARGE SCALE GENOMIC DNA]</scope>
    <source>
        <strain evidence="11">cv. Chardonnay</strain>
        <tissue evidence="10">Leaf</tissue>
    </source>
</reference>
<organism evidence="10 11">
    <name type="scientific">Vitis vinifera</name>
    <name type="common">Grape</name>
    <dbReference type="NCBI Taxonomy" id="29760"/>
    <lineage>
        <taxon>Eukaryota</taxon>
        <taxon>Viridiplantae</taxon>
        <taxon>Streptophyta</taxon>
        <taxon>Embryophyta</taxon>
        <taxon>Tracheophyta</taxon>
        <taxon>Spermatophyta</taxon>
        <taxon>Magnoliopsida</taxon>
        <taxon>eudicotyledons</taxon>
        <taxon>Gunneridae</taxon>
        <taxon>Pentapetalae</taxon>
        <taxon>rosids</taxon>
        <taxon>Vitales</taxon>
        <taxon>Vitaceae</taxon>
        <taxon>Viteae</taxon>
        <taxon>Vitis</taxon>
    </lineage>
</organism>
<accession>A0A438DP76</accession>
<evidence type="ECO:0000256" key="5">
    <source>
        <dbReference type="ARBA" id="ARBA00022777"/>
    </source>
</evidence>
<dbReference type="FunFam" id="1.10.510.10:FF:001023">
    <property type="entry name" value="Os07g0541700 protein"/>
    <property type="match status" value="1"/>
</dbReference>
<dbReference type="InterPro" id="IPR008271">
    <property type="entry name" value="Ser/Thr_kinase_AS"/>
</dbReference>
<keyword evidence="6" id="KW-0067">ATP-binding</keyword>
<dbReference type="SUPFAM" id="SSF56112">
    <property type="entry name" value="Protein kinase-like (PK-like)"/>
    <property type="match status" value="1"/>
</dbReference>
<dbReference type="PANTHER" id="PTHR27002">
    <property type="entry name" value="RECEPTOR-LIKE SERINE/THREONINE-PROTEIN KINASE SD1-8"/>
    <property type="match status" value="1"/>
</dbReference>
<dbReference type="PANTHER" id="PTHR27002:SF906">
    <property type="entry name" value="PROTEIN KINASE DOMAIN-CONTAINING PROTEIN"/>
    <property type="match status" value="1"/>
</dbReference>
<comment type="catalytic activity">
    <reaction evidence="8">
        <text>L-seryl-[protein] + ATP = O-phospho-L-seryl-[protein] + ADP + H(+)</text>
        <dbReference type="Rhea" id="RHEA:17989"/>
        <dbReference type="Rhea" id="RHEA-COMP:9863"/>
        <dbReference type="Rhea" id="RHEA-COMP:11604"/>
        <dbReference type="ChEBI" id="CHEBI:15378"/>
        <dbReference type="ChEBI" id="CHEBI:29999"/>
        <dbReference type="ChEBI" id="CHEBI:30616"/>
        <dbReference type="ChEBI" id="CHEBI:83421"/>
        <dbReference type="ChEBI" id="CHEBI:456216"/>
        <dbReference type="EC" id="2.7.11.1"/>
    </reaction>
</comment>
<keyword evidence="10" id="KW-0430">Lectin</keyword>
<keyword evidence="10" id="KW-0675">Receptor</keyword>
<protein>
    <recommendedName>
        <fullName evidence="1">non-specific serine/threonine protein kinase</fullName>
        <ecNumber evidence="1">2.7.11.1</ecNumber>
    </recommendedName>
</protein>
<dbReference type="Pfam" id="PF07714">
    <property type="entry name" value="PK_Tyr_Ser-Thr"/>
    <property type="match status" value="1"/>
</dbReference>
<evidence type="ECO:0000256" key="6">
    <source>
        <dbReference type="ARBA" id="ARBA00022840"/>
    </source>
</evidence>
<dbReference type="PROSITE" id="PS00108">
    <property type="entry name" value="PROTEIN_KINASE_ST"/>
    <property type="match status" value="1"/>
</dbReference>
<evidence type="ECO:0000259" key="9">
    <source>
        <dbReference type="PROSITE" id="PS50011"/>
    </source>
</evidence>
<evidence type="ECO:0000256" key="3">
    <source>
        <dbReference type="ARBA" id="ARBA00022679"/>
    </source>
</evidence>
<comment type="catalytic activity">
    <reaction evidence="7">
        <text>L-threonyl-[protein] + ATP = O-phospho-L-threonyl-[protein] + ADP + H(+)</text>
        <dbReference type="Rhea" id="RHEA:46608"/>
        <dbReference type="Rhea" id="RHEA-COMP:11060"/>
        <dbReference type="Rhea" id="RHEA-COMP:11605"/>
        <dbReference type="ChEBI" id="CHEBI:15378"/>
        <dbReference type="ChEBI" id="CHEBI:30013"/>
        <dbReference type="ChEBI" id="CHEBI:30616"/>
        <dbReference type="ChEBI" id="CHEBI:61977"/>
        <dbReference type="ChEBI" id="CHEBI:456216"/>
        <dbReference type="EC" id="2.7.11.1"/>
    </reaction>
</comment>
<evidence type="ECO:0000256" key="1">
    <source>
        <dbReference type="ARBA" id="ARBA00012513"/>
    </source>
</evidence>
<dbReference type="InterPro" id="IPR000719">
    <property type="entry name" value="Prot_kinase_dom"/>
</dbReference>
<dbReference type="InterPro" id="IPR001245">
    <property type="entry name" value="Ser-Thr/Tyr_kinase_cat_dom"/>
</dbReference>
<comment type="caution">
    <text evidence="10">The sequence shown here is derived from an EMBL/GenBank/DDBJ whole genome shotgun (WGS) entry which is preliminary data.</text>
</comment>
<dbReference type="InterPro" id="IPR011009">
    <property type="entry name" value="Kinase-like_dom_sf"/>
</dbReference>
<keyword evidence="3" id="KW-0808">Transferase</keyword>
<dbReference type="GO" id="GO:0004674">
    <property type="term" value="F:protein serine/threonine kinase activity"/>
    <property type="evidence" value="ECO:0007669"/>
    <property type="project" value="UniProtKB-KW"/>
</dbReference>
<keyword evidence="4" id="KW-0547">Nucleotide-binding</keyword>
<dbReference type="Proteomes" id="UP000288805">
    <property type="component" value="Unassembled WGS sequence"/>
</dbReference>
<dbReference type="Gene3D" id="1.10.510.10">
    <property type="entry name" value="Transferase(Phosphotransferase) domain 1"/>
    <property type="match status" value="1"/>
</dbReference>
<keyword evidence="2" id="KW-0723">Serine/threonine-protein kinase</keyword>
<feature type="domain" description="Protein kinase" evidence="9">
    <location>
        <begin position="1"/>
        <end position="109"/>
    </location>
</feature>
<evidence type="ECO:0000313" key="11">
    <source>
        <dbReference type="Proteomes" id="UP000288805"/>
    </source>
</evidence>
<proteinExistence type="predicted"/>
<dbReference type="GO" id="GO:0030246">
    <property type="term" value="F:carbohydrate binding"/>
    <property type="evidence" value="ECO:0007669"/>
    <property type="project" value="UniProtKB-KW"/>
</dbReference>
<dbReference type="EMBL" id="QGNW01001542">
    <property type="protein sequence ID" value="RVW37242.1"/>
    <property type="molecule type" value="Genomic_DNA"/>
</dbReference>
<evidence type="ECO:0000256" key="8">
    <source>
        <dbReference type="ARBA" id="ARBA00048679"/>
    </source>
</evidence>
<dbReference type="PROSITE" id="PS50011">
    <property type="entry name" value="PROTEIN_KINASE_DOM"/>
    <property type="match status" value="1"/>
</dbReference>
<dbReference type="EC" id="2.7.11.1" evidence="1"/>
<sequence length="109" mass="12672">MLDWPKRFLIINGIAQGLLYLNQDSRLRIIHRDVKAENILLDIEMSPKISDFGIARSLGGNEMKQAQQECWNIVNVSRVASEGCIPQNPMFLALVFWSRDDKWEEKQRI</sequence>
<keyword evidence="5 10" id="KW-0418">Kinase</keyword>
<evidence type="ECO:0000256" key="4">
    <source>
        <dbReference type="ARBA" id="ARBA00022741"/>
    </source>
</evidence>
<name>A0A438DP76_VITVI</name>
<evidence type="ECO:0000256" key="7">
    <source>
        <dbReference type="ARBA" id="ARBA00047899"/>
    </source>
</evidence>
<dbReference type="GO" id="GO:0005524">
    <property type="term" value="F:ATP binding"/>
    <property type="evidence" value="ECO:0007669"/>
    <property type="project" value="UniProtKB-KW"/>
</dbReference>
<gene>
    <name evidence="10" type="primary">RKS1_13</name>
    <name evidence="10" type="ORF">CK203_104633</name>
</gene>
<evidence type="ECO:0000256" key="2">
    <source>
        <dbReference type="ARBA" id="ARBA00022527"/>
    </source>
</evidence>